<protein>
    <submittedName>
        <fullName evidence="1">Uncharacterized protein</fullName>
    </submittedName>
</protein>
<accession>A0ACD5F675</accession>
<name>A0ACD5F675_RHILE</name>
<evidence type="ECO:0000313" key="2">
    <source>
        <dbReference type="Proteomes" id="UP000076193"/>
    </source>
</evidence>
<gene>
    <name evidence="1" type="ORF">A4A59_002835</name>
</gene>
<organism evidence="1 2">
    <name type="scientific">Rhizobium leguminosarum</name>
    <dbReference type="NCBI Taxonomy" id="384"/>
    <lineage>
        <taxon>Bacteria</taxon>
        <taxon>Pseudomonadati</taxon>
        <taxon>Pseudomonadota</taxon>
        <taxon>Alphaproteobacteria</taxon>
        <taxon>Hyphomicrobiales</taxon>
        <taxon>Rhizobiaceae</taxon>
        <taxon>Rhizobium/Agrobacterium group</taxon>
        <taxon>Rhizobium</taxon>
    </lineage>
</organism>
<dbReference type="Proteomes" id="UP000076193">
    <property type="component" value="Chromosome"/>
</dbReference>
<sequence>MTRFLTHKFHSTKKELREKRRKKFRDDDNGQNVRSVANVTPFGTTLMGAIARTTLWYGSCDSWLRLYPEVKITCGIWCAAPS</sequence>
<proteinExistence type="predicted"/>
<dbReference type="EMBL" id="CP171844">
    <property type="protein sequence ID" value="XKQ40859.1"/>
    <property type="molecule type" value="Genomic_DNA"/>
</dbReference>
<reference evidence="1" key="1">
    <citation type="submission" date="2024-10" db="EMBL/GenBank/DDBJ databases">
        <title>Strain of Rhizobium-related bacteria isolated fromm roots of Vavilovia formosa.</title>
        <authorList>
            <person name="Kimeklis A."/>
            <person name="Afonin A."/>
        </authorList>
    </citation>
    <scope>NUCLEOTIDE SEQUENCE</scope>
    <source>
        <strain evidence="1">Vaf12</strain>
    </source>
</reference>
<evidence type="ECO:0000313" key="1">
    <source>
        <dbReference type="EMBL" id="XKQ40859.1"/>
    </source>
</evidence>